<evidence type="ECO:0000256" key="7">
    <source>
        <dbReference type="ARBA" id="ARBA00023159"/>
    </source>
</evidence>
<keyword evidence="8 9" id="KW-0804">Transcription</keyword>
<name>A0ABT9YBI3_9FIRM</name>
<dbReference type="PIRSF" id="PIRSF006171">
    <property type="entry name" value="RR_citrat_malat"/>
    <property type="match status" value="1"/>
</dbReference>
<keyword evidence="13" id="KW-1185">Reference proteome</keyword>
<keyword evidence="2 9" id="KW-0963">Cytoplasm</keyword>
<dbReference type="EMBL" id="JAUSUE010000032">
    <property type="protein sequence ID" value="MDQ0205172.1"/>
    <property type="molecule type" value="Genomic_DNA"/>
</dbReference>
<evidence type="ECO:0000259" key="11">
    <source>
        <dbReference type="PROSITE" id="PS50110"/>
    </source>
</evidence>
<evidence type="ECO:0000256" key="1">
    <source>
        <dbReference type="ARBA" id="ARBA00004496"/>
    </source>
</evidence>
<dbReference type="Gene3D" id="3.40.50.2300">
    <property type="match status" value="1"/>
</dbReference>
<evidence type="ECO:0000256" key="10">
    <source>
        <dbReference type="PROSITE-ProRule" id="PRU00169"/>
    </source>
</evidence>
<dbReference type="PROSITE" id="PS50110">
    <property type="entry name" value="RESPONSE_REGULATORY"/>
    <property type="match status" value="1"/>
</dbReference>
<gene>
    <name evidence="12" type="ORF">J2S01_002912</name>
</gene>
<dbReference type="InterPro" id="IPR001789">
    <property type="entry name" value="Sig_transdc_resp-reg_receiver"/>
</dbReference>
<evidence type="ECO:0000256" key="4">
    <source>
        <dbReference type="ARBA" id="ARBA00023012"/>
    </source>
</evidence>
<proteinExistence type="predicted"/>
<dbReference type="PANTHER" id="PTHR45526">
    <property type="entry name" value="TRANSCRIPTIONAL REGULATORY PROTEIN DPIA"/>
    <property type="match status" value="1"/>
</dbReference>
<comment type="caution">
    <text evidence="12">The sequence shown here is derived from an EMBL/GenBank/DDBJ whole genome shotgun (WGS) entry which is preliminary data.</text>
</comment>
<dbReference type="PANTHER" id="PTHR45526:SF1">
    <property type="entry name" value="TRANSCRIPTIONAL REGULATORY PROTEIN DCUR-RELATED"/>
    <property type="match status" value="1"/>
</dbReference>
<evidence type="ECO:0000256" key="6">
    <source>
        <dbReference type="ARBA" id="ARBA00023125"/>
    </source>
</evidence>
<comment type="subcellular location">
    <subcellularLocation>
        <location evidence="1 9">Cytoplasm</location>
    </subcellularLocation>
</comment>
<dbReference type="RefSeq" id="WP_307225385.1">
    <property type="nucleotide sequence ID" value="NZ_CP116940.1"/>
</dbReference>
<feature type="domain" description="Response regulatory" evidence="11">
    <location>
        <begin position="3"/>
        <end position="119"/>
    </location>
</feature>
<evidence type="ECO:0000313" key="13">
    <source>
        <dbReference type="Proteomes" id="UP001239167"/>
    </source>
</evidence>
<evidence type="ECO:0000256" key="9">
    <source>
        <dbReference type="PIRNR" id="PIRNR006171"/>
    </source>
</evidence>
<dbReference type="SUPFAM" id="SSF52172">
    <property type="entry name" value="CheY-like"/>
    <property type="match status" value="1"/>
</dbReference>
<dbReference type="CDD" id="cd19925">
    <property type="entry name" value="REC_citrate_TCS"/>
    <property type="match status" value="1"/>
</dbReference>
<feature type="modified residue" description="4-aspartylphosphate" evidence="10">
    <location>
        <position position="54"/>
    </location>
</feature>
<dbReference type="SMART" id="SM00448">
    <property type="entry name" value="REC"/>
    <property type="match status" value="1"/>
</dbReference>
<evidence type="ECO:0000256" key="8">
    <source>
        <dbReference type="ARBA" id="ARBA00023163"/>
    </source>
</evidence>
<protein>
    <recommendedName>
        <fullName evidence="9">Transcriptional regulatory protein</fullName>
    </recommendedName>
</protein>
<keyword evidence="4 9" id="KW-0902">Two-component regulatory system</keyword>
<keyword evidence="5 9" id="KW-0805">Transcription regulation</keyword>
<evidence type="ECO:0000256" key="3">
    <source>
        <dbReference type="ARBA" id="ARBA00022553"/>
    </source>
</evidence>
<keyword evidence="6 9" id="KW-0238">DNA-binding</keyword>
<dbReference type="Pfam" id="PF00072">
    <property type="entry name" value="Response_reg"/>
    <property type="match status" value="1"/>
</dbReference>
<dbReference type="Proteomes" id="UP001239167">
    <property type="component" value="Unassembled WGS sequence"/>
</dbReference>
<dbReference type="InterPro" id="IPR011006">
    <property type="entry name" value="CheY-like_superfamily"/>
</dbReference>
<reference evidence="12 13" key="1">
    <citation type="submission" date="2023-07" db="EMBL/GenBank/DDBJ databases">
        <title>Genomic Encyclopedia of Type Strains, Phase IV (KMG-IV): sequencing the most valuable type-strain genomes for metagenomic binning, comparative biology and taxonomic classification.</title>
        <authorList>
            <person name="Goeker M."/>
        </authorList>
    </citation>
    <scope>NUCLEOTIDE SEQUENCE [LARGE SCALE GENOMIC DNA]</scope>
    <source>
        <strain evidence="12 13">DSM 16980</strain>
    </source>
</reference>
<organism evidence="12 13">
    <name type="scientific">Pectinatus haikarae</name>
    <dbReference type="NCBI Taxonomy" id="349096"/>
    <lineage>
        <taxon>Bacteria</taxon>
        <taxon>Bacillati</taxon>
        <taxon>Bacillota</taxon>
        <taxon>Negativicutes</taxon>
        <taxon>Selenomonadales</taxon>
        <taxon>Selenomonadaceae</taxon>
        <taxon>Pectinatus</taxon>
    </lineage>
</organism>
<sequence>MIKVMIVEDDPMVAEINRRYVEMVGGFSVMAIAHCSDEAFSLLRKDEFDLILLDIFMPGMNGIELLMRLRRIGKGADVIIISAACDRQNIKKALQFGAVDYIIKPFEFERLNTALLAYKGLAGLMDGQDHLSQAELDKCILRKKEPVSAHLPKGIDKNTLKKVCDQINTLDQKLFSTEEMAGYIGISRVSMRKYLEFLRQKNFLKLELIYGAVGRPVYKYRCNSAESKIIRQYLDQ</sequence>
<dbReference type="InterPro" id="IPR024187">
    <property type="entry name" value="Sig_transdc_resp-reg_cit/mal"/>
</dbReference>
<keyword evidence="3 10" id="KW-0597">Phosphoprotein</keyword>
<evidence type="ECO:0000256" key="5">
    <source>
        <dbReference type="ARBA" id="ARBA00023015"/>
    </source>
</evidence>
<dbReference type="InterPro" id="IPR051271">
    <property type="entry name" value="2C-system_Tx_regulators"/>
</dbReference>
<accession>A0ABT9YBI3</accession>
<keyword evidence="7 9" id="KW-0010">Activator</keyword>
<evidence type="ECO:0000313" key="12">
    <source>
        <dbReference type="EMBL" id="MDQ0205172.1"/>
    </source>
</evidence>
<evidence type="ECO:0000256" key="2">
    <source>
        <dbReference type="ARBA" id="ARBA00022490"/>
    </source>
</evidence>